<dbReference type="PANTHER" id="PTHR30346:SF29">
    <property type="entry name" value="LYSR SUBSTRATE-BINDING"/>
    <property type="match status" value="1"/>
</dbReference>
<keyword evidence="5" id="KW-0804">Transcription</keyword>
<gene>
    <name evidence="7" type="ORF">ACFYXQ_25115</name>
</gene>
<name>A0ABW6S438_9NOCA</name>
<dbReference type="InterPro" id="IPR036388">
    <property type="entry name" value="WH-like_DNA-bd_sf"/>
</dbReference>
<dbReference type="SUPFAM" id="SSF53850">
    <property type="entry name" value="Periplasmic binding protein-like II"/>
    <property type="match status" value="1"/>
</dbReference>
<organism evidence="7 8">
    <name type="scientific">Nocardia jiangxiensis</name>
    <dbReference type="NCBI Taxonomy" id="282685"/>
    <lineage>
        <taxon>Bacteria</taxon>
        <taxon>Bacillati</taxon>
        <taxon>Actinomycetota</taxon>
        <taxon>Actinomycetes</taxon>
        <taxon>Mycobacteriales</taxon>
        <taxon>Nocardiaceae</taxon>
        <taxon>Nocardia</taxon>
    </lineage>
</organism>
<comment type="similarity">
    <text evidence="1">Belongs to the LysR transcriptional regulatory family.</text>
</comment>
<dbReference type="PROSITE" id="PS50931">
    <property type="entry name" value="HTH_LYSR"/>
    <property type="match status" value="1"/>
</dbReference>
<dbReference type="InterPro" id="IPR005119">
    <property type="entry name" value="LysR_subst-bd"/>
</dbReference>
<evidence type="ECO:0000256" key="3">
    <source>
        <dbReference type="ARBA" id="ARBA00023125"/>
    </source>
</evidence>
<evidence type="ECO:0000313" key="7">
    <source>
        <dbReference type="EMBL" id="MFF3571065.1"/>
    </source>
</evidence>
<evidence type="ECO:0000256" key="1">
    <source>
        <dbReference type="ARBA" id="ARBA00009437"/>
    </source>
</evidence>
<dbReference type="Gene3D" id="1.10.10.10">
    <property type="entry name" value="Winged helix-like DNA-binding domain superfamily/Winged helix DNA-binding domain"/>
    <property type="match status" value="1"/>
</dbReference>
<keyword evidence="8" id="KW-1185">Reference proteome</keyword>
<dbReference type="CDD" id="cd08423">
    <property type="entry name" value="PBP2_LTTR_like_6"/>
    <property type="match status" value="1"/>
</dbReference>
<dbReference type="Gene3D" id="3.40.190.10">
    <property type="entry name" value="Periplasmic binding protein-like II"/>
    <property type="match status" value="2"/>
</dbReference>
<dbReference type="Proteomes" id="UP001601992">
    <property type="component" value="Unassembled WGS sequence"/>
</dbReference>
<dbReference type="RefSeq" id="WP_387405180.1">
    <property type="nucleotide sequence ID" value="NZ_JBIAQY010000009.1"/>
</dbReference>
<evidence type="ECO:0000256" key="4">
    <source>
        <dbReference type="ARBA" id="ARBA00023159"/>
    </source>
</evidence>
<reference evidence="7 8" key="1">
    <citation type="submission" date="2024-10" db="EMBL/GenBank/DDBJ databases">
        <title>The Natural Products Discovery Center: Release of the First 8490 Sequenced Strains for Exploring Actinobacteria Biosynthetic Diversity.</title>
        <authorList>
            <person name="Kalkreuter E."/>
            <person name="Kautsar S.A."/>
            <person name="Yang D."/>
            <person name="Bader C.D."/>
            <person name="Teijaro C.N."/>
            <person name="Fluegel L."/>
            <person name="Davis C.M."/>
            <person name="Simpson J.R."/>
            <person name="Lauterbach L."/>
            <person name="Steele A.D."/>
            <person name="Gui C."/>
            <person name="Meng S."/>
            <person name="Li G."/>
            <person name="Viehrig K."/>
            <person name="Ye F."/>
            <person name="Su P."/>
            <person name="Kiefer A.F."/>
            <person name="Nichols A."/>
            <person name="Cepeda A.J."/>
            <person name="Yan W."/>
            <person name="Fan B."/>
            <person name="Jiang Y."/>
            <person name="Adhikari A."/>
            <person name="Zheng C.-J."/>
            <person name="Schuster L."/>
            <person name="Cowan T.M."/>
            <person name="Smanski M.J."/>
            <person name="Chevrette M.G."/>
            <person name="De Carvalho L.P.S."/>
            <person name="Shen B."/>
        </authorList>
    </citation>
    <scope>NUCLEOTIDE SEQUENCE [LARGE SCALE GENOMIC DNA]</scope>
    <source>
        <strain evidence="7 8">NPDC002593</strain>
    </source>
</reference>
<dbReference type="InterPro" id="IPR036390">
    <property type="entry name" value="WH_DNA-bd_sf"/>
</dbReference>
<comment type="caution">
    <text evidence="7">The sequence shown here is derived from an EMBL/GenBank/DDBJ whole genome shotgun (WGS) entry which is preliminary data.</text>
</comment>
<dbReference type="Pfam" id="PF03466">
    <property type="entry name" value="LysR_substrate"/>
    <property type="match status" value="1"/>
</dbReference>
<keyword evidence="2" id="KW-0805">Transcription regulation</keyword>
<evidence type="ECO:0000313" key="8">
    <source>
        <dbReference type="Proteomes" id="UP001601992"/>
    </source>
</evidence>
<protein>
    <submittedName>
        <fullName evidence="7">LysR family transcriptional regulator</fullName>
    </submittedName>
</protein>
<dbReference type="InterPro" id="IPR000847">
    <property type="entry name" value="LysR_HTH_N"/>
</dbReference>
<evidence type="ECO:0000259" key="6">
    <source>
        <dbReference type="PROSITE" id="PS50931"/>
    </source>
</evidence>
<keyword evidence="3" id="KW-0238">DNA-binding</keyword>
<evidence type="ECO:0000256" key="2">
    <source>
        <dbReference type="ARBA" id="ARBA00023015"/>
    </source>
</evidence>
<dbReference type="PANTHER" id="PTHR30346">
    <property type="entry name" value="TRANSCRIPTIONAL DUAL REGULATOR HCAR-RELATED"/>
    <property type="match status" value="1"/>
</dbReference>
<feature type="domain" description="HTH lysR-type" evidence="6">
    <location>
        <begin position="2"/>
        <end position="59"/>
    </location>
</feature>
<dbReference type="Pfam" id="PF00126">
    <property type="entry name" value="HTH_1"/>
    <property type="match status" value="1"/>
</dbReference>
<sequence length="310" mass="32367">MFDVRRLRVLDEVVRCGSLSAAATVLSYTTSAISQQVSALERELGVPLLIRGPTGARPTPAGTELLAHAGTILAAVGAAERAVAAFAPGGSGGVRVASFASAAAMILPRAMMRFRAAFPGVPVELITADPDDGVALLGDGKADLALITEVPGERPLYPDVVAVPVYDDEFYVVLPQRHRFAGAPDVPLTALARDQWIISSATGRCPDTRVFRGACRRAGFVPTVAFRSEDYTTVQSMVAAGLGVSLVPSLAAAGSRDDVAVRRVAGTRPARRVGLAITTTPDPGSALAAFVGLIRTEGTRLRGEDRLQHC</sequence>
<dbReference type="SUPFAM" id="SSF46785">
    <property type="entry name" value="Winged helix' DNA-binding domain"/>
    <property type="match status" value="1"/>
</dbReference>
<keyword evidence="4" id="KW-0010">Activator</keyword>
<evidence type="ECO:0000256" key="5">
    <source>
        <dbReference type="ARBA" id="ARBA00023163"/>
    </source>
</evidence>
<accession>A0ABW6S438</accession>
<proteinExistence type="inferred from homology"/>
<dbReference type="EMBL" id="JBIAQY010000009">
    <property type="protein sequence ID" value="MFF3571065.1"/>
    <property type="molecule type" value="Genomic_DNA"/>
</dbReference>